<proteinExistence type="predicted"/>
<evidence type="ECO:0000313" key="3">
    <source>
        <dbReference type="EMBL" id="MFE1751305.1"/>
    </source>
</evidence>
<evidence type="ECO:0000256" key="2">
    <source>
        <dbReference type="SAM" id="Phobius"/>
    </source>
</evidence>
<keyword evidence="2" id="KW-1133">Transmembrane helix</keyword>
<sequence length="263" mass="26673">MGERQRDRTVGGRRGVHPHGTGSGAGPAPRSGGGAREAGASLEALLAAALREGALGAAAERRAVDAFRAARADGLRRPARTCRRDDWRPRERRGARRSVRTTLALFLASLTLGGAAVAAIGSARPDAEPEGRPRSSPPAPTLARPSEDRSASGSGTSGTPGASATPDRPDTAKDTEAHCRAYEHVKGRGKALDSVAWQRLVAAAGGKNKVAAYCAAQVGRPEGIGGPSKKAGKPGPGSPVEPEKPGRSQRPAGKAAGTGGKTG</sequence>
<feature type="compositionally biased region" description="Low complexity" evidence="1">
    <location>
        <begin position="151"/>
        <end position="166"/>
    </location>
</feature>
<keyword evidence="2" id="KW-0812">Transmembrane</keyword>
<dbReference type="EMBL" id="JBHYTS010000015">
    <property type="protein sequence ID" value="MFE1751305.1"/>
    <property type="molecule type" value="Genomic_DNA"/>
</dbReference>
<feature type="region of interest" description="Disordered" evidence="1">
    <location>
        <begin position="1"/>
        <end position="38"/>
    </location>
</feature>
<feature type="compositionally biased region" description="Basic and acidic residues" evidence="1">
    <location>
        <begin position="1"/>
        <end position="10"/>
    </location>
</feature>
<comment type="caution">
    <text evidence="3">The sequence shown here is derived from an EMBL/GenBank/DDBJ whole genome shotgun (WGS) entry which is preliminary data.</text>
</comment>
<feature type="region of interest" description="Disordered" evidence="1">
    <location>
        <begin position="219"/>
        <end position="263"/>
    </location>
</feature>
<feature type="compositionally biased region" description="Basic and acidic residues" evidence="1">
    <location>
        <begin position="167"/>
        <end position="186"/>
    </location>
</feature>
<keyword evidence="2" id="KW-0472">Membrane</keyword>
<keyword evidence="4" id="KW-1185">Reference proteome</keyword>
<gene>
    <name evidence="3" type="ORF">ACFW88_12305</name>
</gene>
<feature type="compositionally biased region" description="Gly residues" evidence="1">
    <location>
        <begin position="21"/>
        <end position="36"/>
    </location>
</feature>
<feature type="region of interest" description="Disordered" evidence="1">
    <location>
        <begin position="122"/>
        <end position="191"/>
    </location>
</feature>
<name>A0ABW6H3W6_9ACTN</name>
<organism evidence="3 4">
    <name type="scientific">Streptomyces anandii</name>
    <dbReference type="NCBI Taxonomy" id="285454"/>
    <lineage>
        <taxon>Bacteria</taxon>
        <taxon>Bacillati</taxon>
        <taxon>Actinomycetota</taxon>
        <taxon>Actinomycetes</taxon>
        <taxon>Kitasatosporales</taxon>
        <taxon>Streptomycetaceae</taxon>
        <taxon>Streptomyces</taxon>
    </lineage>
</organism>
<feature type="transmembrane region" description="Helical" evidence="2">
    <location>
        <begin position="102"/>
        <end position="123"/>
    </location>
</feature>
<protein>
    <submittedName>
        <fullName evidence="3">Uncharacterized protein</fullName>
    </submittedName>
</protein>
<evidence type="ECO:0000256" key="1">
    <source>
        <dbReference type="SAM" id="MobiDB-lite"/>
    </source>
</evidence>
<accession>A0ABW6H3W6</accession>
<reference evidence="3 4" key="1">
    <citation type="submission" date="2024-09" db="EMBL/GenBank/DDBJ databases">
        <title>The Natural Products Discovery Center: Release of the First 8490 Sequenced Strains for Exploring Actinobacteria Biosynthetic Diversity.</title>
        <authorList>
            <person name="Kalkreuter E."/>
            <person name="Kautsar S.A."/>
            <person name="Yang D."/>
            <person name="Bader C.D."/>
            <person name="Teijaro C.N."/>
            <person name="Fluegel L."/>
            <person name="Davis C.M."/>
            <person name="Simpson J.R."/>
            <person name="Lauterbach L."/>
            <person name="Steele A.D."/>
            <person name="Gui C."/>
            <person name="Meng S."/>
            <person name="Li G."/>
            <person name="Viehrig K."/>
            <person name="Ye F."/>
            <person name="Su P."/>
            <person name="Kiefer A.F."/>
            <person name="Nichols A."/>
            <person name="Cepeda A.J."/>
            <person name="Yan W."/>
            <person name="Fan B."/>
            <person name="Jiang Y."/>
            <person name="Adhikari A."/>
            <person name="Zheng C.-J."/>
            <person name="Schuster L."/>
            <person name="Cowan T.M."/>
            <person name="Smanski M.J."/>
            <person name="Chevrette M.G."/>
            <person name="De Carvalho L.P.S."/>
            <person name="Shen B."/>
        </authorList>
    </citation>
    <scope>NUCLEOTIDE SEQUENCE [LARGE SCALE GENOMIC DNA]</scope>
    <source>
        <strain evidence="3 4">NPDC059500</strain>
    </source>
</reference>
<dbReference type="RefSeq" id="WP_381840927.1">
    <property type="nucleotide sequence ID" value="NZ_JBHYTS010000015.1"/>
</dbReference>
<dbReference type="Proteomes" id="UP001599756">
    <property type="component" value="Unassembled WGS sequence"/>
</dbReference>
<evidence type="ECO:0000313" key="4">
    <source>
        <dbReference type="Proteomes" id="UP001599756"/>
    </source>
</evidence>